<keyword evidence="6 9" id="KW-0812">Transmembrane</keyword>
<comment type="caution">
    <text evidence="9">Lacks conserved residue(s) required for the propagation of feature annotation.</text>
</comment>
<dbReference type="Proteomes" id="UP000002572">
    <property type="component" value="Chromosome"/>
</dbReference>
<keyword evidence="7 9" id="KW-1133">Transmembrane helix</keyword>
<dbReference type="UniPathway" id="UPA00148"/>
<evidence type="ECO:0000256" key="6">
    <source>
        <dbReference type="ARBA" id="ARBA00022692"/>
    </source>
</evidence>
<evidence type="ECO:0000256" key="2">
    <source>
        <dbReference type="ARBA" id="ARBA00004953"/>
    </source>
</evidence>
<organism evidence="10 11">
    <name type="scientific">Desulfurispirillum indicum (strain ATCC BAA-1389 / DSM 22839 / S5)</name>
    <dbReference type="NCBI Taxonomy" id="653733"/>
    <lineage>
        <taxon>Bacteria</taxon>
        <taxon>Pseudomonadati</taxon>
        <taxon>Chrysiogenota</taxon>
        <taxon>Chrysiogenia</taxon>
        <taxon>Chrysiogenales</taxon>
        <taxon>Chrysiogenaceae</taxon>
        <taxon>Desulfurispirillum</taxon>
    </lineage>
</organism>
<dbReference type="PANTHER" id="PTHR34308:SF1">
    <property type="entry name" value="COBALAMIN BIOSYNTHESIS PROTEIN CBIB"/>
    <property type="match status" value="1"/>
</dbReference>
<dbReference type="GO" id="GO:0015420">
    <property type="term" value="F:ABC-type vitamin B12 transporter activity"/>
    <property type="evidence" value="ECO:0007669"/>
    <property type="project" value="UniProtKB-UniRule"/>
</dbReference>
<evidence type="ECO:0000256" key="4">
    <source>
        <dbReference type="ARBA" id="ARBA00022475"/>
    </source>
</evidence>
<feature type="transmembrane region" description="Helical" evidence="9">
    <location>
        <begin position="299"/>
        <end position="319"/>
    </location>
</feature>
<dbReference type="HOGENOM" id="CLU_054212_0_0_0"/>
<evidence type="ECO:0000313" key="11">
    <source>
        <dbReference type="Proteomes" id="UP000002572"/>
    </source>
</evidence>
<keyword evidence="8 9" id="KW-0472">Membrane</keyword>
<dbReference type="RefSeq" id="WP_013506294.1">
    <property type="nucleotide sequence ID" value="NC_014836.1"/>
</dbReference>
<evidence type="ECO:0000256" key="5">
    <source>
        <dbReference type="ARBA" id="ARBA00022573"/>
    </source>
</evidence>
<keyword evidence="5 9" id="KW-0169">Cobalamin biosynthesis</keyword>
<dbReference type="GO" id="GO:0009236">
    <property type="term" value="P:cobalamin biosynthetic process"/>
    <property type="evidence" value="ECO:0007669"/>
    <property type="project" value="UniProtKB-UniRule"/>
</dbReference>
<dbReference type="STRING" id="653733.Selin_1684"/>
<dbReference type="InterPro" id="IPR004485">
    <property type="entry name" value="Cobalamin_biosynth_CobD/CbiB"/>
</dbReference>
<comment type="similarity">
    <text evidence="3 9">Belongs to the CobD/CbiB family.</text>
</comment>
<evidence type="ECO:0000256" key="9">
    <source>
        <dbReference type="HAMAP-Rule" id="MF_00024"/>
    </source>
</evidence>
<dbReference type="AlphaFoldDB" id="E6W0R9"/>
<dbReference type="EMBL" id="CP002432">
    <property type="protein sequence ID" value="ADU66414.1"/>
    <property type="molecule type" value="Genomic_DNA"/>
</dbReference>
<name>E6W0R9_DESIS</name>
<dbReference type="InParanoid" id="E6W0R9"/>
<evidence type="ECO:0000256" key="1">
    <source>
        <dbReference type="ARBA" id="ARBA00004651"/>
    </source>
</evidence>
<reference evidence="10 11" key="1">
    <citation type="submission" date="2010-12" db="EMBL/GenBank/DDBJ databases">
        <title>Complete sequence of Desulfurispirillum indicum S5.</title>
        <authorList>
            <consortium name="US DOE Joint Genome Institute"/>
            <person name="Lucas S."/>
            <person name="Copeland A."/>
            <person name="Lapidus A."/>
            <person name="Cheng J.-F."/>
            <person name="Goodwin L."/>
            <person name="Pitluck S."/>
            <person name="Chertkov O."/>
            <person name="Held B."/>
            <person name="Detter J.C."/>
            <person name="Han C."/>
            <person name="Tapia R."/>
            <person name="Land M."/>
            <person name="Hauser L."/>
            <person name="Kyrpides N."/>
            <person name="Ivanova N."/>
            <person name="Mikhailova N."/>
            <person name="Haggblom M."/>
            <person name="Rauschenbach I."/>
            <person name="Bini E."/>
            <person name="Woyke T."/>
        </authorList>
    </citation>
    <scope>NUCLEOTIDE SEQUENCE [LARGE SCALE GENOMIC DNA]</scope>
    <source>
        <strain evidence="11">ATCC BAA-1389 / DSM 22839 / S5</strain>
    </source>
</reference>
<dbReference type="KEGG" id="din:Selin_1684"/>
<comment type="function">
    <text evidence="9">Converts cobyric acid to cobinamide by the addition of aminopropanol on the F carboxylic group.</text>
</comment>
<evidence type="ECO:0000256" key="7">
    <source>
        <dbReference type="ARBA" id="ARBA00022989"/>
    </source>
</evidence>
<dbReference type="NCBIfam" id="TIGR00380">
    <property type="entry name" value="cobal_cbiB"/>
    <property type="match status" value="1"/>
</dbReference>
<dbReference type="PANTHER" id="PTHR34308">
    <property type="entry name" value="COBALAMIN BIOSYNTHESIS PROTEIN CBIB"/>
    <property type="match status" value="1"/>
</dbReference>
<protein>
    <recommendedName>
        <fullName evidence="9">Cobalamin biosynthesis protein CobD</fullName>
    </recommendedName>
</protein>
<evidence type="ECO:0000256" key="3">
    <source>
        <dbReference type="ARBA" id="ARBA00006263"/>
    </source>
</evidence>
<evidence type="ECO:0000256" key="8">
    <source>
        <dbReference type="ARBA" id="ARBA00023136"/>
    </source>
</evidence>
<gene>
    <name evidence="9" type="primary">cobD</name>
    <name evidence="10" type="ordered locus">Selin_1684</name>
</gene>
<dbReference type="GO" id="GO:0005886">
    <property type="term" value="C:plasma membrane"/>
    <property type="evidence" value="ECO:0007669"/>
    <property type="project" value="UniProtKB-SubCell"/>
</dbReference>
<evidence type="ECO:0000313" key="10">
    <source>
        <dbReference type="EMBL" id="ADU66414.1"/>
    </source>
</evidence>
<comment type="pathway">
    <text evidence="2 9">Cofactor biosynthesis; adenosylcobalamin biosynthesis.</text>
</comment>
<dbReference type="GO" id="GO:0048472">
    <property type="term" value="F:threonine-phosphate decarboxylase activity"/>
    <property type="evidence" value="ECO:0007669"/>
    <property type="project" value="InterPro"/>
</dbReference>
<dbReference type="HAMAP" id="MF_00024">
    <property type="entry name" value="CobD_CbiB"/>
    <property type="match status" value="1"/>
</dbReference>
<feature type="transmembrane region" description="Helical" evidence="9">
    <location>
        <begin position="51"/>
        <end position="76"/>
    </location>
</feature>
<keyword evidence="4 9" id="KW-1003">Cell membrane</keyword>
<proteinExistence type="inferred from homology"/>
<dbReference type="eggNOG" id="COG1270">
    <property type="taxonomic scope" value="Bacteria"/>
</dbReference>
<feature type="transmembrane region" description="Helical" evidence="9">
    <location>
        <begin position="83"/>
        <end position="103"/>
    </location>
</feature>
<dbReference type="OrthoDB" id="9811967at2"/>
<comment type="subcellular location">
    <subcellularLocation>
        <location evidence="1 9">Cell membrane</location>
        <topology evidence="1 9">Multi-pass membrane protein</topology>
    </subcellularLocation>
</comment>
<sequence length="347" mass="37485">MNLMLFVSLNLLSLVLAFMLDQWLGDPHSSLHPVCLMGRLNRWLETFLHPWGFFGGLLLTLFSVTMASLLPAIALYLSWQWHLLAYVVVNTLIIAICISSKSMEEHALAVHTPLAAGELENARHALSMIVSRHTSELDETEVARSTVESVAENFTDGVLSPALYAALGGGTAAMFFKAISTLDSMVGYRNERYQHFGTFAARSDDLLNFLPARLSILVIALATLFTPRASAAGALRAAARYRKAHPSPNSAHSMAAFAGALGVQLGGPATYHGQRKEKPWIGDGTEPLNAQTIQNATRLFSAATIVVMFLAVAIFGITWHPAHCCRGGTANGGDITQRPWGGETGRA</sequence>
<keyword evidence="11" id="KW-1185">Reference proteome</keyword>
<accession>E6W0R9</accession>
<dbReference type="Pfam" id="PF03186">
    <property type="entry name" value="CobD_Cbib"/>
    <property type="match status" value="1"/>
</dbReference>